<gene>
    <name evidence="1" type="ORF">GCM10007094_33760</name>
</gene>
<evidence type="ECO:0000313" key="2">
    <source>
        <dbReference type="Proteomes" id="UP000637980"/>
    </source>
</evidence>
<organism evidence="1 2">
    <name type="scientific">Pseudovibrio japonicus</name>
    <dbReference type="NCBI Taxonomy" id="366534"/>
    <lineage>
        <taxon>Bacteria</taxon>
        <taxon>Pseudomonadati</taxon>
        <taxon>Pseudomonadota</taxon>
        <taxon>Alphaproteobacteria</taxon>
        <taxon>Hyphomicrobiales</taxon>
        <taxon>Stappiaceae</taxon>
        <taxon>Pseudovibrio</taxon>
    </lineage>
</organism>
<proteinExistence type="predicted"/>
<accession>A0ABQ3EIW4</accession>
<dbReference type="EMBL" id="BMXE01000006">
    <property type="protein sequence ID" value="GHB41554.1"/>
    <property type="molecule type" value="Genomic_DNA"/>
</dbReference>
<evidence type="ECO:0000313" key="1">
    <source>
        <dbReference type="EMBL" id="GHB41554.1"/>
    </source>
</evidence>
<reference evidence="2" key="1">
    <citation type="journal article" date="2019" name="Int. J. Syst. Evol. Microbiol.">
        <title>The Global Catalogue of Microorganisms (GCM) 10K type strain sequencing project: providing services to taxonomists for standard genome sequencing and annotation.</title>
        <authorList>
            <consortium name="The Broad Institute Genomics Platform"/>
            <consortium name="The Broad Institute Genome Sequencing Center for Infectious Disease"/>
            <person name="Wu L."/>
            <person name="Ma J."/>
        </authorList>
    </citation>
    <scope>NUCLEOTIDE SEQUENCE [LARGE SCALE GENOMIC DNA]</scope>
    <source>
        <strain evidence="2">KCTC 12861</strain>
    </source>
</reference>
<keyword evidence="2" id="KW-1185">Reference proteome</keyword>
<name>A0ABQ3EIW4_9HYPH</name>
<dbReference type="Proteomes" id="UP000637980">
    <property type="component" value="Unassembled WGS sequence"/>
</dbReference>
<protein>
    <submittedName>
        <fullName evidence="1">Uncharacterized protein</fullName>
    </submittedName>
</protein>
<comment type="caution">
    <text evidence="1">The sequence shown here is derived from an EMBL/GenBank/DDBJ whole genome shotgun (WGS) entry which is preliminary data.</text>
</comment>
<sequence length="66" mass="7742">MVFMEKYVGFSLADFTISSYSRSQDKKLSVSVSIFKRLLLLLVDRCAYYAFLNERQTSSRFSNRKV</sequence>